<keyword evidence="3" id="KW-1185">Reference proteome</keyword>
<keyword evidence="1" id="KW-1133">Transmembrane helix</keyword>
<dbReference type="RefSeq" id="WP_265618536.1">
    <property type="nucleotide sequence ID" value="NZ_JAPFRD010000012.1"/>
</dbReference>
<reference evidence="2" key="1">
    <citation type="submission" date="2022-11" db="EMBL/GenBank/DDBJ databases">
        <title>Alteromonas sp. nov., isolated from sea water of the Qingdao.</title>
        <authorList>
            <person name="Wang Q."/>
        </authorList>
    </citation>
    <scope>NUCLEOTIDE SEQUENCE</scope>
    <source>
        <strain evidence="2">ASW11-7</strain>
    </source>
</reference>
<name>A0ABT3PA79_9ALTE</name>
<evidence type="ECO:0000313" key="2">
    <source>
        <dbReference type="EMBL" id="MCW8109689.1"/>
    </source>
</evidence>
<sequence>MNSQMLPRIVWPRLMLIIATAFLVLQTAVFIGQLIGAWVSHHQANDKAYERILLDSFYLDVGNEKLSTSVNEKALRQYIHNLNAVLTQQQLPVRVLAIQGIKGAEEISADYNSVLTKSFVAAEQEVTINLANLPWYSYLAFSPTSALVAFLLGICSYQPHRHEKHVSKIKKTTKPLAPKLIINLKDKTLMNNVDSKAVNLQNKPFCFYAALVQYCIQHPHSSLSPHQDIPAELTVLCNKIFSRLVELGHTKRKRPDFNANLEKTLSEIRSAVDELFFDYPAEKEKFYPPRAQGEGSRSKQHSFGLRGLKLTDIEITHT</sequence>
<evidence type="ECO:0000313" key="3">
    <source>
        <dbReference type="Proteomes" id="UP001142810"/>
    </source>
</evidence>
<dbReference type="EMBL" id="JAPFRD010000012">
    <property type="protein sequence ID" value="MCW8109689.1"/>
    <property type="molecule type" value="Genomic_DNA"/>
</dbReference>
<keyword evidence="1" id="KW-0472">Membrane</keyword>
<evidence type="ECO:0000256" key="1">
    <source>
        <dbReference type="SAM" id="Phobius"/>
    </source>
</evidence>
<keyword evidence="1" id="KW-0812">Transmembrane</keyword>
<organism evidence="2 3">
    <name type="scientific">Alteromonas aquimaris</name>
    <dbReference type="NCBI Taxonomy" id="2998417"/>
    <lineage>
        <taxon>Bacteria</taxon>
        <taxon>Pseudomonadati</taxon>
        <taxon>Pseudomonadota</taxon>
        <taxon>Gammaproteobacteria</taxon>
        <taxon>Alteromonadales</taxon>
        <taxon>Alteromonadaceae</taxon>
        <taxon>Alteromonas/Salinimonas group</taxon>
        <taxon>Alteromonas</taxon>
    </lineage>
</organism>
<dbReference type="Proteomes" id="UP001142810">
    <property type="component" value="Unassembled WGS sequence"/>
</dbReference>
<protein>
    <submittedName>
        <fullName evidence="2">Uncharacterized protein</fullName>
    </submittedName>
</protein>
<proteinExistence type="predicted"/>
<comment type="caution">
    <text evidence="2">The sequence shown here is derived from an EMBL/GenBank/DDBJ whole genome shotgun (WGS) entry which is preliminary data.</text>
</comment>
<gene>
    <name evidence="2" type="ORF">OPS25_14355</name>
</gene>
<accession>A0ABT3PA79</accession>
<feature type="transmembrane region" description="Helical" evidence="1">
    <location>
        <begin position="14"/>
        <end position="39"/>
    </location>
</feature>